<evidence type="ECO:0000313" key="1">
    <source>
        <dbReference type="EMBL" id="QCO95729.1"/>
    </source>
</evidence>
<protein>
    <recommendedName>
        <fullName evidence="2">NIPSNAP family protein</fullName>
    </recommendedName>
</protein>
<name>A0A4P8GL70_ENTCL</name>
<geneLocation type="plasmid" evidence="1">
    <name>pNRZ-28021</name>
</geneLocation>
<dbReference type="AlphaFoldDB" id="A0A4P8GL70"/>
<dbReference type="SUPFAM" id="SSF54909">
    <property type="entry name" value="Dimeric alpha+beta barrel"/>
    <property type="match status" value="1"/>
</dbReference>
<sequence>MSRTVEILQYTLHSSSGDGFHRIMRDISVPLHQRHGIDVVWSVQSLHDPDYCILVRAFDSPESMSAVPGAFYAGDDWRSEPREDIIRCIDSCIKTVIRMPAESVEKLRGKHNLTPSGLKGNNAPLLPGKY</sequence>
<keyword evidence="1" id="KW-0614">Plasmid</keyword>
<proteinExistence type="predicted"/>
<organism evidence="1">
    <name type="scientific">Enterobacter cloacae</name>
    <dbReference type="NCBI Taxonomy" id="550"/>
    <lineage>
        <taxon>Bacteria</taxon>
        <taxon>Pseudomonadati</taxon>
        <taxon>Pseudomonadota</taxon>
        <taxon>Gammaproteobacteria</taxon>
        <taxon>Enterobacterales</taxon>
        <taxon>Enterobacteriaceae</taxon>
        <taxon>Enterobacter</taxon>
        <taxon>Enterobacter cloacae complex</taxon>
    </lineage>
</organism>
<dbReference type="EMBL" id="MK471334">
    <property type="protein sequence ID" value="QCO95729.1"/>
    <property type="molecule type" value="Genomic_DNA"/>
</dbReference>
<accession>A0A4P8GL70</accession>
<evidence type="ECO:0008006" key="2">
    <source>
        <dbReference type="Google" id="ProtNLM"/>
    </source>
</evidence>
<dbReference type="Gene3D" id="3.30.70.100">
    <property type="match status" value="1"/>
</dbReference>
<dbReference type="InterPro" id="IPR011008">
    <property type="entry name" value="Dimeric_a/b-barrel"/>
</dbReference>
<reference evidence="1" key="1">
    <citation type="submission" date="2019-01" db="EMBL/GenBank/DDBJ databases">
        <title>Genetic and biochemical characterization of FRI-3, a novel variant of the Ambler class A carbapenemase FRI-1.</title>
        <authorList>
            <person name="Schauer J.M."/>
            <person name="Gatermann S.G."/>
            <person name="Pfennigwerth N.E."/>
        </authorList>
    </citation>
    <scope>NUCLEOTIDE SEQUENCE</scope>
    <source>
        <plasmid evidence="1">pNRZ-28021</plasmid>
    </source>
</reference>